<protein>
    <recommendedName>
        <fullName evidence="6">Carcinoma-related EF-hand protein</fullName>
    </recommendedName>
</protein>
<dbReference type="Ensembl" id="ENSLCNT00005010948.1">
    <property type="protein sequence ID" value="ENSLCNP00005009753.1"/>
    <property type="gene ID" value="ENSLCNG00005006374.1"/>
</dbReference>
<dbReference type="PANTHER" id="PTHR34830">
    <property type="entry name" value="SIMILAR TO HYPOTHETICAL PROTEIN MGC34837"/>
    <property type="match status" value="1"/>
</dbReference>
<gene>
    <name evidence="4" type="primary">CC1H1orf87</name>
</gene>
<sequence length="317" mass="36164">MSSVWKTPCGSDAVPEMVVKIIGSKHFRYLVEKPKIKENENLKAETQTVLQKSMIGSARQMSRDSPAPTNPTDHQINHDPDDEEENKHQENNQSPENNQKFLTGALTSRFLDGKVRAICGKHGLYLTSSFLETLLSHQDLGYHGEIKWQNFVELLSKASSNLPHDLPTGKKAKETSATTMQAEAAKISQGRTEHMKIPEEELQPENPPAEISAPKDPLKALKVRPISQPFVTPMMKNEPEEYETWIDRFRKLENALYLCDLTNTGVLEKERARRRIHNYNLIYNLSLSPRKIDQALRRFHAGENMLLEPALQYLKEL</sequence>
<feature type="domain" description="DUF5580" evidence="2">
    <location>
        <begin position="100"/>
        <end position="168"/>
    </location>
</feature>
<evidence type="ECO:0000256" key="1">
    <source>
        <dbReference type="SAM" id="MobiDB-lite"/>
    </source>
</evidence>
<dbReference type="InterPro" id="IPR040774">
    <property type="entry name" value="DUF5580"/>
</dbReference>
<dbReference type="PANTHER" id="PTHR34830:SF1">
    <property type="entry name" value="GENE 12695-RELATED"/>
    <property type="match status" value="1"/>
</dbReference>
<dbReference type="InterPro" id="IPR049246">
    <property type="entry name" value="DUF5580_M"/>
</dbReference>
<dbReference type="Pfam" id="PF20743">
    <property type="entry name" value="DUF5580_C"/>
    <property type="match status" value="1"/>
</dbReference>
<feature type="compositionally biased region" description="Basic and acidic residues" evidence="1">
    <location>
        <begin position="75"/>
        <end position="90"/>
    </location>
</feature>
<accession>A0A667GNC4</accession>
<organism evidence="4 5">
    <name type="scientific">Lynx canadensis</name>
    <name type="common">Canada lynx</name>
    <name type="synonym">Felis canadensis</name>
    <dbReference type="NCBI Taxonomy" id="61383"/>
    <lineage>
        <taxon>Eukaryota</taxon>
        <taxon>Metazoa</taxon>
        <taxon>Chordata</taxon>
        <taxon>Craniata</taxon>
        <taxon>Vertebrata</taxon>
        <taxon>Euteleostomi</taxon>
        <taxon>Mammalia</taxon>
        <taxon>Eutheria</taxon>
        <taxon>Laurasiatheria</taxon>
        <taxon>Carnivora</taxon>
        <taxon>Feliformia</taxon>
        <taxon>Felidae</taxon>
        <taxon>Felinae</taxon>
        <taxon>Lynx</taxon>
    </lineage>
</organism>
<evidence type="ECO:0000259" key="3">
    <source>
        <dbReference type="Pfam" id="PF20743"/>
    </source>
</evidence>
<name>A0A667GNC4_LYNCA</name>
<evidence type="ECO:0008006" key="6">
    <source>
        <dbReference type="Google" id="ProtNLM"/>
    </source>
</evidence>
<keyword evidence="5" id="KW-1185">Reference proteome</keyword>
<feature type="domain" description="DUF5580" evidence="3">
    <location>
        <begin position="243"/>
        <end position="317"/>
    </location>
</feature>
<evidence type="ECO:0000313" key="4">
    <source>
        <dbReference type="Ensembl" id="ENSLCNP00005009753.1"/>
    </source>
</evidence>
<evidence type="ECO:0000313" key="5">
    <source>
        <dbReference type="Proteomes" id="UP000472241"/>
    </source>
</evidence>
<dbReference type="InterPro" id="IPR049247">
    <property type="entry name" value="DUF5580_C"/>
</dbReference>
<dbReference type="InterPro" id="IPR011992">
    <property type="entry name" value="EF-hand-dom_pair"/>
</dbReference>
<feature type="region of interest" description="Disordered" evidence="1">
    <location>
        <begin position="57"/>
        <end position="99"/>
    </location>
</feature>
<dbReference type="Pfam" id="PF20742">
    <property type="entry name" value="DUF5580_M"/>
    <property type="match status" value="1"/>
</dbReference>
<reference evidence="4" key="1">
    <citation type="submission" date="2025-08" db="UniProtKB">
        <authorList>
            <consortium name="Ensembl"/>
        </authorList>
    </citation>
    <scope>IDENTIFICATION</scope>
</reference>
<proteinExistence type="predicted"/>
<dbReference type="Proteomes" id="UP000472241">
    <property type="component" value="Unplaced"/>
</dbReference>
<reference evidence="4" key="2">
    <citation type="submission" date="2025-09" db="UniProtKB">
        <authorList>
            <consortium name="Ensembl"/>
        </authorList>
    </citation>
    <scope>IDENTIFICATION</scope>
</reference>
<dbReference type="AlphaFoldDB" id="A0A667GNC4"/>
<dbReference type="SUPFAM" id="SSF47473">
    <property type="entry name" value="EF-hand"/>
    <property type="match status" value="1"/>
</dbReference>
<evidence type="ECO:0000259" key="2">
    <source>
        <dbReference type="Pfam" id="PF20742"/>
    </source>
</evidence>